<reference evidence="1 2" key="1">
    <citation type="journal article" date="2019" name="Nat. Med.">
        <title>A library of human gut bacterial isolates paired with longitudinal multiomics data enables mechanistic microbiome research.</title>
        <authorList>
            <person name="Poyet M."/>
            <person name="Groussin M."/>
            <person name="Gibbons S.M."/>
            <person name="Avila-Pacheco J."/>
            <person name="Jiang X."/>
            <person name="Kearney S.M."/>
            <person name="Perrotta A.R."/>
            <person name="Berdy B."/>
            <person name="Zhao S."/>
            <person name="Lieberman T.D."/>
            <person name="Swanson P.K."/>
            <person name="Smith M."/>
            <person name="Roesemann S."/>
            <person name="Alexander J.E."/>
            <person name="Rich S.A."/>
            <person name="Livny J."/>
            <person name="Vlamakis H."/>
            <person name="Clish C."/>
            <person name="Bullock K."/>
            <person name="Deik A."/>
            <person name="Scott J."/>
            <person name="Pierce K.A."/>
            <person name="Xavier R.J."/>
            <person name="Alm E.J."/>
        </authorList>
    </citation>
    <scope>NUCLEOTIDE SEQUENCE [LARGE SCALE GENOMIC DNA]</scope>
    <source>
        <strain evidence="1 2">BIOML-A41</strain>
    </source>
</reference>
<gene>
    <name evidence="1" type="ORF">GKD59_21870</name>
</gene>
<name>A0A7K0GMV6_PARDI</name>
<proteinExistence type="predicted"/>
<dbReference type="RefSeq" id="WP_151877619.1">
    <property type="nucleotide sequence ID" value="NZ_WKLT01000037.1"/>
</dbReference>
<accession>A0A7K0GMV6</accession>
<evidence type="ECO:0000313" key="1">
    <source>
        <dbReference type="EMBL" id="MRY60499.1"/>
    </source>
</evidence>
<dbReference type="AlphaFoldDB" id="A0A7K0GMV6"/>
<evidence type="ECO:0000313" key="2">
    <source>
        <dbReference type="Proteomes" id="UP000463337"/>
    </source>
</evidence>
<sequence>MAATQWATIADVDEVTGKTVTAKERGIAVRSLEPLVGLIESVDRPDISGRDRYWLKLATCYQAAYVLDNPDFFSRADVTSASQDGESANFRNVDAHLLAPLARKCIRRLSWRGLTRSKDRAAQRGPLNILSEEYDDSLAWKPVGS</sequence>
<protein>
    <submittedName>
        <fullName evidence="1">Uncharacterized protein</fullName>
    </submittedName>
</protein>
<dbReference type="EMBL" id="WKLT01000037">
    <property type="protein sequence ID" value="MRY60499.1"/>
    <property type="molecule type" value="Genomic_DNA"/>
</dbReference>
<comment type="caution">
    <text evidence="1">The sequence shown here is derived from an EMBL/GenBank/DDBJ whole genome shotgun (WGS) entry which is preliminary data.</text>
</comment>
<organism evidence="1 2">
    <name type="scientific">Parabacteroides distasonis</name>
    <dbReference type="NCBI Taxonomy" id="823"/>
    <lineage>
        <taxon>Bacteria</taxon>
        <taxon>Pseudomonadati</taxon>
        <taxon>Bacteroidota</taxon>
        <taxon>Bacteroidia</taxon>
        <taxon>Bacteroidales</taxon>
        <taxon>Tannerellaceae</taxon>
        <taxon>Parabacteroides</taxon>
    </lineage>
</organism>
<dbReference type="Proteomes" id="UP000463337">
    <property type="component" value="Unassembled WGS sequence"/>
</dbReference>